<evidence type="ECO:0000313" key="3">
    <source>
        <dbReference type="Proteomes" id="UP000006038"/>
    </source>
</evidence>
<dbReference type="Gramene" id="OB03G10580.1">
    <property type="protein sequence ID" value="OB03G10580.1"/>
    <property type="gene ID" value="OB03G10580"/>
</dbReference>
<sequence length="68" mass="7474">PAAVLVLLRRSGAGGGAGGREGRRRRPVELGRSGHDGGWRLAREERMEGRREESVKRKVGMGTYMQRG</sequence>
<feature type="region of interest" description="Disordered" evidence="1">
    <location>
        <begin position="10"/>
        <end position="37"/>
    </location>
</feature>
<accession>J3LJ32</accession>
<reference evidence="2" key="2">
    <citation type="submission" date="2013-04" db="UniProtKB">
        <authorList>
            <consortium name="EnsemblPlants"/>
        </authorList>
    </citation>
    <scope>IDENTIFICATION</scope>
</reference>
<proteinExistence type="predicted"/>
<organism evidence="2">
    <name type="scientific">Oryza brachyantha</name>
    <name type="common">malo sina</name>
    <dbReference type="NCBI Taxonomy" id="4533"/>
    <lineage>
        <taxon>Eukaryota</taxon>
        <taxon>Viridiplantae</taxon>
        <taxon>Streptophyta</taxon>
        <taxon>Embryophyta</taxon>
        <taxon>Tracheophyta</taxon>
        <taxon>Spermatophyta</taxon>
        <taxon>Magnoliopsida</taxon>
        <taxon>Liliopsida</taxon>
        <taxon>Poales</taxon>
        <taxon>Poaceae</taxon>
        <taxon>BOP clade</taxon>
        <taxon>Oryzoideae</taxon>
        <taxon>Oryzeae</taxon>
        <taxon>Oryzinae</taxon>
        <taxon>Oryza</taxon>
    </lineage>
</organism>
<evidence type="ECO:0000313" key="2">
    <source>
        <dbReference type="EnsemblPlants" id="OB03G10580.1"/>
    </source>
</evidence>
<feature type="compositionally biased region" description="Basic and acidic residues" evidence="1">
    <location>
        <begin position="27"/>
        <end position="37"/>
    </location>
</feature>
<dbReference type="EnsemblPlants" id="OB03G10580.1">
    <property type="protein sequence ID" value="OB03G10580.1"/>
    <property type="gene ID" value="OB03G10580"/>
</dbReference>
<evidence type="ECO:0000256" key="1">
    <source>
        <dbReference type="SAM" id="MobiDB-lite"/>
    </source>
</evidence>
<reference evidence="2" key="1">
    <citation type="journal article" date="2013" name="Nat. Commun.">
        <title>Whole-genome sequencing of Oryza brachyantha reveals mechanisms underlying Oryza genome evolution.</title>
        <authorList>
            <person name="Chen J."/>
            <person name="Huang Q."/>
            <person name="Gao D."/>
            <person name="Wang J."/>
            <person name="Lang Y."/>
            <person name="Liu T."/>
            <person name="Li B."/>
            <person name="Bai Z."/>
            <person name="Luis Goicoechea J."/>
            <person name="Liang C."/>
            <person name="Chen C."/>
            <person name="Zhang W."/>
            <person name="Sun S."/>
            <person name="Liao Y."/>
            <person name="Zhang X."/>
            <person name="Yang L."/>
            <person name="Song C."/>
            <person name="Wang M."/>
            <person name="Shi J."/>
            <person name="Liu G."/>
            <person name="Liu J."/>
            <person name="Zhou H."/>
            <person name="Zhou W."/>
            <person name="Yu Q."/>
            <person name="An N."/>
            <person name="Chen Y."/>
            <person name="Cai Q."/>
            <person name="Wang B."/>
            <person name="Liu B."/>
            <person name="Min J."/>
            <person name="Huang Y."/>
            <person name="Wu H."/>
            <person name="Li Z."/>
            <person name="Zhang Y."/>
            <person name="Yin Y."/>
            <person name="Song W."/>
            <person name="Jiang J."/>
            <person name="Jackson S.A."/>
            <person name="Wing R.A."/>
            <person name="Wang J."/>
            <person name="Chen M."/>
        </authorList>
    </citation>
    <scope>NUCLEOTIDE SEQUENCE [LARGE SCALE GENOMIC DNA]</scope>
    <source>
        <strain evidence="2">cv. IRGC 101232</strain>
    </source>
</reference>
<dbReference type="AlphaFoldDB" id="J3LJ32"/>
<protein>
    <submittedName>
        <fullName evidence="2">Uncharacterized protein</fullName>
    </submittedName>
</protein>
<feature type="region of interest" description="Disordered" evidence="1">
    <location>
        <begin position="49"/>
        <end position="68"/>
    </location>
</feature>
<name>J3LJ32_ORYBR</name>
<dbReference type="Proteomes" id="UP000006038">
    <property type="component" value="Chromosome 3"/>
</dbReference>
<dbReference type="HOGENOM" id="CLU_2801564_0_0_1"/>
<keyword evidence="3" id="KW-1185">Reference proteome</keyword>